<dbReference type="GO" id="GO:0008270">
    <property type="term" value="F:zinc ion binding"/>
    <property type="evidence" value="ECO:0007669"/>
    <property type="project" value="UniProtKB-KW"/>
</dbReference>
<feature type="compositionally biased region" description="Low complexity" evidence="10">
    <location>
        <begin position="150"/>
        <end position="162"/>
    </location>
</feature>
<dbReference type="AlphaFoldDB" id="A0A9Q1G878"/>
<keyword evidence="2" id="KW-0963">Cytoplasm</keyword>
<dbReference type="OrthoDB" id="9049620at2759"/>
<dbReference type="PANTHER" id="PTHR46016">
    <property type="entry name" value="ZINC FINGER, RING/FYVE/PHD-TYPE"/>
    <property type="match status" value="1"/>
</dbReference>
<keyword evidence="5" id="KW-0862">Zinc</keyword>
<dbReference type="PROSITE" id="PS00518">
    <property type="entry name" value="ZF_RING_1"/>
    <property type="match status" value="1"/>
</dbReference>
<evidence type="ECO:0000256" key="3">
    <source>
        <dbReference type="ARBA" id="ARBA00022723"/>
    </source>
</evidence>
<evidence type="ECO:0000256" key="2">
    <source>
        <dbReference type="ARBA" id="ARBA00022490"/>
    </source>
</evidence>
<feature type="region of interest" description="Disordered" evidence="10">
    <location>
        <begin position="197"/>
        <end position="219"/>
    </location>
</feature>
<dbReference type="Proteomes" id="UP001152622">
    <property type="component" value="Chromosome 2"/>
</dbReference>
<dbReference type="InterPro" id="IPR001841">
    <property type="entry name" value="Znf_RING"/>
</dbReference>
<keyword evidence="4 9" id="KW-0863">Zinc-finger</keyword>
<evidence type="ECO:0000256" key="9">
    <source>
        <dbReference type="PROSITE-ProRule" id="PRU00175"/>
    </source>
</evidence>
<dbReference type="GO" id="GO:0005737">
    <property type="term" value="C:cytoplasm"/>
    <property type="evidence" value="ECO:0007669"/>
    <property type="project" value="UniProtKB-SubCell"/>
</dbReference>
<evidence type="ECO:0000256" key="6">
    <source>
        <dbReference type="ARBA" id="ARBA00039320"/>
    </source>
</evidence>
<dbReference type="Gene3D" id="3.30.40.10">
    <property type="entry name" value="Zinc/RING finger domain, C3HC4 (zinc finger)"/>
    <property type="match status" value="1"/>
</dbReference>
<evidence type="ECO:0000313" key="12">
    <source>
        <dbReference type="EMBL" id="KAJ8376843.1"/>
    </source>
</evidence>
<protein>
    <recommendedName>
        <fullName evidence="6">E3 ubiquitin-protein ligase RNF166</fullName>
    </recommendedName>
    <alternativeName>
        <fullName evidence="8">RING finger protein 166</fullName>
    </alternativeName>
    <alternativeName>
        <fullName evidence="7">RING-type E3 ubiquitin transferase RNF166</fullName>
    </alternativeName>
</protein>
<evidence type="ECO:0000256" key="4">
    <source>
        <dbReference type="ARBA" id="ARBA00022771"/>
    </source>
</evidence>
<dbReference type="SUPFAM" id="SSF57850">
    <property type="entry name" value="RING/U-box"/>
    <property type="match status" value="1"/>
</dbReference>
<keyword evidence="3" id="KW-0479">Metal-binding</keyword>
<evidence type="ECO:0000256" key="5">
    <source>
        <dbReference type="ARBA" id="ARBA00022833"/>
    </source>
</evidence>
<reference evidence="12" key="1">
    <citation type="journal article" date="2023" name="Science">
        <title>Genome structures resolve the early diversification of teleost fishes.</title>
        <authorList>
            <person name="Parey E."/>
            <person name="Louis A."/>
            <person name="Montfort J."/>
            <person name="Bouchez O."/>
            <person name="Roques C."/>
            <person name="Iampietro C."/>
            <person name="Lluch J."/>
            <person name="Castinel A."/>
            <person name="Donnadieu C."/>
            <person name="Desvignes T."/>
            <person name="Floi Bucao C."/>
            <person name="Jouanno E."/>
            <person name="Wen M."/>
            <person name="Mejri S."/>
            <person name="Dirks R."/>
            <person name="Jansen H."/>
            <person name="Henkel C."/>
            <person name="Chen W.J."/>
            <person name="Zahm M."/>
            <person name="Cabau C."/>
            <person name="Klopp C."/>
            <person name="Thompson A.W."/>
            <person name="Robinson-Rechavi M."/>
            <person name="Braasch I."/>
            <person name="Lecointre G."/>
            <person name="Bobe J."/>
            <person name="Postlethwait J.H."/>
            <person name="Berthelot C."/>
            <person name="Roest Crollius H."/>
            <person name="Guiguen Y."/>
        </authorList>
    </citation>
    <scope>NUCLEOTIDE SEQUENCE</scope>
    <source>
        <strain evidence="12">WJC10195</strain>
    </source>
</reference>
<name>A0A9Q1G878_SYNKA</name>
<dbReference type="Pfam" id="PF13923">
    <property type="entry name" value="zf-C3HC4_2"/>
    <property type="match status" value="1"/>
</dbReference>
<dbReference type="GO" id="GO:0000209">
    <property type="term" value="P:protein polyubiquitination"/>
    <property type="evidence" value="ECO:0007669"/>
    <property type="project" value="TreeGrafter"/>
</dbReference>
<organism evidence="12 13">
    <name type="scientific">Synaphobranchus kaupii</name>
    <name type="common">Kaup's arrowtooth eel</name>
    <dbReference type="NCBI Taxonomy" id="118154"/>
    <lineage>
        <taxon>Eukaryota</taxon>
        <taxon>Metazoa</taxon>
        <taxon>Chordata</taxon>
        <taxon>Craniata</taxon>
        <taxon>Vertebrata</taxon>
        <taxon>Euteleostomi</taxon>
        <taxon>Actinopterygii</taxon>
        <taxon>Neopterygii</taxon>
        <taxon>Teleostei</taxon>
        <taxon>Anguilliformes</taxon>
        <taxon>Synaphobranchidae</taxon>
        <taxon>Synaphobranchus</taxon>
    </lineage>
</organism>
<feature type="compositionally biased region" description="Pro residues" evidence="10">
    <location>
        <begin position="136"/>
        <end position="149"/>
    </location>
</feature>
<dbReference type="EMBL" id="JAINUF010000002">
    <property type="protein sequence ID" value="KAJ8376843.1"/>
    <property type="molecule type" value="Genomic_DNA"/>
</dbReference>
<dbReference type="PROSITE" id="PS50089">
    <property type="entry name" value="ZF_RING_2"/>
    <property type="match status" value="1"/>
</dbReference>
<comment type="caution">
    <text evidence="12">The sequence shown here is derived from an EMBL/GenBank/DDBJ whole genome shotgun (WGS) entry which is preliminary data.</text>
</comment>
<dbReference type="InterPro" id="IPR051438">
    <property type="entry name" value="RNF_E3_ubiq-protein_ligase"/>
</dbReference>
<gene>
    <name evidence="12" type="ORF">SKAU_G00074230</name>
</gene>
<evidence type="ECO:0000256" key="7">
    <source>
        <dbReference type="ARBA" id="ARBA00041350"/>
    </source>
</evidence>
<feature type="domain" description="RING-type" evidence="11">
    <location>
        <begin position="16"/>
        <end position="55"/>
    </location>
</feature>
<dbReference type="InterPro" id="IPR013083">
    <property type="entry name" value="Znf_RING/FYVE/PHD"/>
</dbReference>
<sequence>MEPVPGGVDGPAEFECPICREAFTDPTRPSTCSHVFCRSCLTQSLMVRPHCPLCRALANELLIIPAADVLATMRQTTDTPRAPCSEVRSRIRARGWALPMLDPFATVRSRRVSANIQERLRRLNAASEAHQNVVPATPPPPDPPAPPTRPTLLTLPTLAATVPVPPRPRQAAPTPRPRRTMSNLTWPSIHIPVLSPPTNTTPLWPPPPPTPPNSGGAMALLPQDYFSSPSSSSSSDDEFVDDLLFDYEMRQLTRRSSVELVFNCPYCQESGLDELGLLAHCNTNHREDPRHVVCPICVSLPHTDPTYVSVDFIGHINRRHRYYNSDFMDMTKNDALNQQEAILASYNSLVQNK</sequence>
<evidence type="ECO:0000256" key="1">
    <source>
        <dbReference type="ARBA" id="ARBA00004496"/>
    </source>
</evidence>
<keyword evidence="13" id="KW-1185">Reference proteome</keyword>
<dbReference type="InterPro" id="IPR008598">
    <property type="entry name" value="Di19_Zn-bd"/>
</dbReference>
<accession>A0A9Q1G878</accession>
<comment type="subcellular location">
    <subcellularLocation>
        <location evidence="1">Cytoplasm</location>
    </subcellularLocation>
</comment>
<evidence type="ECO:0000313" key="13">
    <source>
        <dbReference type="Proteomes" id="UP001152622"/>
    </source>
</evidence>
<dbReference type="InterPro" id="IPR017907">
    <property type="entry name" value="Znf_RING_CS"/>
</dbReference>
<proteinExistence type="predicted"/>
<evidence type="ECO:0000256" key="8">
    <source>
        <dbReference type="ARBA" id="ARBA00041621"/>
    </source>
</evidence>
<dbReference type="GO" id="GO:0061630">
    <property type="term" value="F:ubiquitin protein ligase activity"/>
    <property type="evidence" value="ECO:0007669"/>
    <property type="project" value="TreeGrafter"/>
</dbReference>
<feature type="compositionally biased region" description="Pro residues" evidence="10">
    <location>
        <begin position="203"/>
        <end position="212"/>
    </location>
</feature>
<evidence type="ECO:0000256" key="10">
    <source>
        <dbReference type="SAM" id="MobiDB-lite"/>
    </source>
</evidence>
<dbReference type="GO" id="GO:0006511">
    <property type="term" value="P:ubiquitin-dependent protein catabolic process"/>
    <property type="evidence" value="ECO:0007669"/>
    <property type="project" value="TreeGrafter"/>
</dbReference>
<evidence type="ECO:0000259" key="11">
    <source>
        <dbReference type="PROSITE" id="PS50089"/>
    </source>
</evidence>
<dbReference type="Pfam" id="PF05605">
    <property type="entry name" value="zf-Di19"/>
    <property type="match status" value="1"/>
</dbReference>
<dbReference type="SMART" id="SM00184">
    <property type="entry name" value="RING"/>
    <property type="match status" value="1"/>
</dbReference>
<dbReference type="PANTHER" id="PTHR46016:SF4">
    <property type="entry name" value="E3 UBIQUITIN-PROTEIN LIGASE RNF166"/>
    <property type="match status" value="1"/>
</dbReference>
<feature type="region of interest" description="Disordered" evidence="10">
    <location>
        <begin position="127"/>
        <end position="183"/>
    </location>
</feature>